<gene>
    <name evidence="1" type="ORF">G3576_10000</name>
</gene>
<dbReference type="AlphaFoldDB" id="A0A6M1LJK7"/>
<evidence type="ECO:0000313" key="1">
    <source>
        <dbReference type="EMBL" id="NGM20347.1"/>
    </source>
</evidence>
<name>A0A6M1LJK7_9PROT</name>
<reference evidence="1 2" key="2">
    <citation type="submission" date="2020-03" db="EMBL/GenBank/DDBJ databases">
        <title>Roseomonas stagni sp. nov., isolated from pond water in Japan.</title>
        <authorList>
            <person name="Furuhata K."/>
            <person name="Miyamoto H."/>
            <person name="Goto K."/>
        </authorList>
    </citation>
    <scope>NUCLEOTIDE SEQUENCE [LARGE SCALE GENOMIC DNA]</scope>
    <source>
        <strain evidence="1 2">PeD5</strain>
    </source>
</reference>
<proteinExistence type="predicted"/>
<protein>
    <submittedName>
        <fullName evidence="1">Uncharacterized protein</fullName>
    </submittedName>
</protein>
<evidence type="ECO:0000313" key="2">
    <source>
        <dbReference type="Proteomes" id="UP000475385"/>
    </source>
</evidence>
<dbReference type="EMBL" id="JAAIKB010000003">
    <property type="protein sequence ID" value="NGM20347.1"/>
    <property type="molecule type" value="Genomic_DNA"/>
</dbReference>
<dbReference type="RefSeq" id="WP_164694246.1">
    <property type="nucleotide sequence ID" value="NZ_JAAIKB010000003.1"/>
</dbReference>
<dbReference type="Proteomes" id="UP000475385">
    <property type="component" value="Unassembled WGS sequence"/>
</dbReference>
<organism evidence="1 2">
    <name type="scientific">Falsiroseomonas algicola</name>
    <dbReference type="NCBI Taxonomy" id="2716930"/>
    <lineage>
        <taxon>Bacteria</taxon>
        <taxon>Pseudomonadati</taxon>
        <taxon>Pseudomonadota</taxon>
        <taxon>Alphaproteobacteria</taxon>
        <taxon>Acetobacterales</taxon>
        <taxon>Roseomonadaceae</taxon>
        <taxon>Falsiroseomonas</taxon>
    </lineage>
</organism>
<accession>A0A6M1LJK7</accession>
<reference evidence="1 2" key="1">
    <citation type="submission" date="2020-02" db="EMBL/GenBank/DDBJ databases">
        <authorList>
            <person name="Kim H.M."/>
            <person name="Jeon C.O."/>
        </authorList>
    </citation>
    <scope>NUCLEOTIDE SEQUENCE [LARGE SCALE GENOMIC DNA]</scope>
    <source>
        <strain evidence="1 2">PeD5</strain>
    </source>
</reference>
<comment type="caution">
    <text evidence="1">The sequence shown here is derived from an EMBL/GenBank/DDBJ whole genome shotgun (WGS) entry which is preliminary data.</text>
</comment>
<keyword evidence="2" id="KW-1185">Reference proteome</keyword>
<sequence>MIRTGLMLAAAALGWEAVGRAIAWLEPGGAELLLQALAVILLTGFLGRLADTSQEDTSSHG</sequence>